<feature type="transmembrane region" description="Helical" evidence="1">
    <location>
        <begin position="45"/>
        <end position="66"/>
    </location>
</feature>
<gene>
    <name evidence="3" type="ORF">KSZ_42650</name>
</gene>
<organism evidence="3 4">
    <name type="scientific">Dictyobacter formicarum</name>
    <dbReference type="NCBI Taxonomy" id="2778368"/>
    <lineage>
        <taxon>Bacteria</taxon>
        <taxon>Bacillati</taxon>
        <taxon>Chloroflexota</taxon>
        <taxon>Ktedonobacteria</taxon>
        <taxon>Ktedonobacterales</taxon>
        <taxon>Dictyobacteraceae</taxon>
        <taxon>Dictyobacter</taxon>
    </lineage>
</organism>
<reference evidence="3 4" key="1">
    <citation type="journal article" date="2021" name="Int. J. Syst. Evol. Microbiol.">
        <title>Reticulibacter mediterranei gen. nov., sp. nov., within the new family Reticulibacteraceae fam. nov., and Ktedonospora formicarum gen. nov., sp. nov., Ktedonobacter robiniae sp. nov., Dictyobacter formicarum sp. nov. and Dictyobacter arantiisoli sp. nov., belonging to the class Ktedonobacteria.</title>
        <authorList>
            <person name="Yabe S."/>
            <person name="Zheng Y."/>
            <person name="Wang C.M."/>
            <person name="Sakai Y."/>
            <person name="Abe K."/>
            <person name="Yokota A."/>
            <person name="Donadio S."/>
            <person name="Cavaletti L."/>
            <person name="Monciardini P."/>
        </authorList>
    </citation>
    <scope>NUCLEOTIDE SEQUENCE [LARGE SCALE GENOMIC DNA]</scope>
    <source>
        <strain evidence="3 4">SOSP1-9</strain>
    </source>
</reference>
<dbReference type="InterPro" id="IPR025202">
    <property type="entry name" value="PLD-like_dom"/>
</dbReference>
<feature type="domain" description="PLD phosphodiesterase" evidence="2">
    <location>
        <begin position="355"/>
        <end position="382"/>
    </location>
</feature>
<dbReference type="Pfam" id="PF13091">
    <property type="entry name" value="PLDc_2"/>
    <property type="match status" value="2"/>
</dbReference>
<dbReference type="SUPFAM" id="SSF56024">
    <property type="entry name" value="Phospholipase D/nuclease"/>
    <property type="match status" value="2"/>
</dbReference>
<dbReference type="CDD" id="cd09159">
    <property type="entry name" value="PLDc_ybhO_like_2"/>
    <property type="match status" value="1"/>
</dbReference>
<accession>A0ABQ3VKQ6</accession>
<evidence type="ECO:0000313" key="4">
    <source>
        <dbReference type="Proteomes" id="UP000635565"/>
    </source>
</evidence>
<keyword evidence="1" id="KW-1133">Transmembrane helix</keyword>
<dbReference type="PANTHER" id="PTHR21248:SF22">
    <property type="entry name" value="PHOSPHOLIPASE D"/>
    <property type="match status" value="1"/>
</dbReference>
<name>A0ABQ3VKQ6_9CHLR</name>
<dbReference type="Proteomes" id="UP000635565">
    <property type="component" value="Unassembled WGS sequence"/>
</dbReference>
<evidence type="ECO:0000259" key="2">
    <source>
        <dbReference type="PROSITE" id="PS50035"/>
    </source>
</evidence>
<keyword evidence="1" id="KW-0472">Membrane</keyword>
<evidence type="ECO:0000313" key="3">
    <source>
        <dbReference type="EMBL" id="GHO86259.1"/>
    </source>
</evidence>
<keyword evidence="1" id="KW-0812">Transmembrane</keyword>
<evidence type="ECO:0000256" key="1">
    <source>
        <dbReference type="SAM" id="Phobius"/>
    </source>
</evidence>
<dbReference type="Gene3D" id="3.30.870.10">
    <property type="entry name" value="Endonuclease Chain A"/>
    <property type="match status" value="2"/>
</dbReference>
<dbReference type="SMART" id="SM00155">
    <property type="entry name" value="PLDc"/>
    <property type="match status" value="2"/>
</dbReference>
<dbReference type="PROSITE" id="PS50035">
    <property type="entry name" value="PLD"/>
    <property type="match status" value="2"/>
</dbReference>
<proteinExistence type="predicted"/>
<dbReference type="PANTHER" id="PTHR21248">
    <property type="entry name" value="CARDIOLIPIN SYNTHASE"/>
    <property type="match status" value="1"/>
</dbReference>
<keyword evidence="4" id="KW-1185">Reference proteome</keyword>
<comment type="caution">
    <text evidence="3">The sequence shown here is derived from an EMBL/GenBank/DDBJ whole genome shotgun (WGS) entry which is preliminary data.</text>
</comment>
<protein>
    <recommendedName>
        <fullName evidence="2">PLD phosphodiesterase domain-containing protein</fullName>
    </recommendedName>
</protein>
<sequence length="442" mass="51074">MKIQKIGMKIQGQRRSIPIKKLQMYISFWERWQKNFSATKLLRNIILGIFSAQFLTAAILLTITAIRDRNKKQRKFPSIELKEVQVGANRLQLYSYGKDLYKAMLGAIDQARESIYIESYIWKDDEAGWDFKAHLARKAAEGVEVYVIFDMIGNLVVPHKFKASFDPAIHLMEYQAFGSYRHIVDPRRYALDHRKLLVVDGKTSFIGGYNIGSLYANSWRDTHLRIQGPASAEIARSFIDFWNRFGPKNDQITRHYQRRFDPLINLHGNDALLLTFPIRDMYIEAISRAEHSIYLSNAYFVPDGTLLDSLKAAAQRGVDVRILVPWTSNHVVADWISHSYFSECLDAGIHILGYRHAMLHAKTCTIDGQWSTIGTANLDRLSSIGNYEINLEIYSAEFAQQMERLFACDTEGVIELSAEEWHHRPWYTKLSEHILAPLRFMM</sequence>
<feature type="domain" description="PLD phosphodiesterase" evidence="2">
    <location>
        <begin position="188"/>
        <end position="215"/>
    </location>
</feature>
<dbReference type="InterPro" id="IPR001736">
    <property type="entry name" value="PLipase_D/transphosphatidylase"/>
</dbReference>
<dbReference type="CDD" id="cd09110">
    <property type="entry name" value="PLDc_CLS_1"/>
    <property type="match status" value="1"/>
</dbReference>
<dbReference type="EMBL" id="BNJJ01000012">
    <property type="protein sequence ID" value="GHO86259.1"/>
    <property type="molecule type" value="Genomic_DNA"/>
</dbReference>